<dbReference type="InterPro" id="IPR002575">
    <property type="entry name" value="Aminoglycoside_PTrfase"/>
</dbReference>
<keyword evidence="2" id="KW-0946">Virion</keyword>
<dbReference type="PANTHER" id="PTHR39179:SF1">
    <property type="entry name" value="SPORE COAT PROTEIN I"/>
    <property type="match status" value="1"/>
</dbReference>
<organism evidence="2 3">
    <name type="scientific">Hathewaya proteolytica DSM 3090</name>
    <dbReference type="NCBI Taxonomy" id="1121331"/>
    <lineage>
        <taxon>Bacteria</taxon>
        <taxon>Bacillati</taxon>
        <taxon>Bacillota</taxon>
        <taxon>Clostridia</taxon>
        <taxon>Eubacteriales</taxon>
        <taxon>Clostridiaceae</taxon>
        <taxon>Hathewaya</taxon>
    </lineage>
</organism>
<accession>A0A1M6PGC4</accession>
<dbReference type="InterPro" id="IPR011009">
    <property type="entry name" value="Kinase-like_dom_sf"/>
</dbReference>
<sequence>MLESKYKEREFLSQYDLDIELFRRFNLDVVDVVPVRKVFVVVTSSREYILKRLDYGEDKIDFIYDALEYVKAHGFHRVINYVAGVDGKILQYYKGETYCVMELVDGRESSYTNPVEVSISAQGMAELHKASKGYNTVYDEFDNRNKLKDSFNKQIDEIMDIKDMVKHFSVKNQFDTLVVNNVDKFLEKAFLALSYLEKSNYNEIVKCQEKVALCHHDLAYHNILIKDNKANFIDFDYAIVDIKVHDVANYIMKVIKNFAFSFEKCQDIIDEYKKNYVLYDDEINLLYIMLLFPNRVFSLIKSYYYKEKQWEYNVFLNRLNEKFIMYGEEEEFLNKFKSRLL</sequence>
<dbReference type="Proteomes" id="UP000183952">
    <property type="component" value="Unassembled WGS sequence"/>
</dbReference>
<dbReference type="NCBIfam" id="TIGR02906">
    <property type="entry name" value="spore_CotS"/>
    <property type="match status" value="1"/>
</dbReference>
<keyword evidence="2" id="KW-0167">Capsid protein</keyword>
<evidence type="ECO:0000259" key="1">
    <source>
        <dbReference type="Pfam" id="PF01636"/>
    </source>
</evidence>
<dbReference type="InterPro" id="IPR047175">
    <property type="entry name" value="CotS-like"/>
</dbReference>
<dbReference type="InterPro" id="IPR014255">
    <property type="entry name" value="Spore_coat_CotS"/>
</dbReference>
<dbReference type="GO" id="GO:0042601">
    <property type="term" value="C:endospore-forming forespore"/>
    <property type="evidence" value="ECO:0007669"/>
    <property type="project" value="TreeGrafter"/>
</dbReference>
<dbReference type="OrthoDB" id="9771902at2"/>
<dbReference type="STRING" id="1121331.SAMN02745248_01688"/>
<dbReference type="RefSeq" id="WP_072903657.1">
    <property type="nucleotide sequence ID" value="NZ_FRAD01000013.1"/>
</dbReference>
<dbReference type="Gene3D" id="3.30.200.20">
    <property type="entry name" value="Phosphorylase Kinase, domain 1"/>
    <property type="match status" value="1"/>
</dbReference>
<feature type="domain" description="Aminoglycoside phosphotransferase" evidence="1">
    <location>
        <begin position="37"/>
        <end position="251"/>
    </location>
</feature>
<name>A0A1M6PGC4_9CLOT</name>
<dbReference type="SUPFAM" id="SSF56112">
    <property type="entry name" value="Protein kinase-like (PK-like)"/>
    <property type="match status" value="1"/>
</dbReference>
<dbReference type="Gene3D" id="3.90.1200.10">
    <property type="match status" value="1"/>
</dbReference>
<dbReference type="Pfam" id="PF01636">
    <property type="entry name" value="APH"/>
    <property type="match status" value="1"/>
</dbReference>
<protein>
    <submittedName>
        <fullName evidence="2">Spore coat protein, CotS family</fullName>
    </submittedName>
</protein>
<dbReference type="AlphaFoldDB" id="A0A1M6PGC4"/>
<evidence type="ECO:0000313" key="3">
    <source>
        <dbReference type="Proteomes" id="UP000183952"/>
    </source>
</evidence>
<dbReference type="EMBL" id="FRAD01000013">
    <property type="protein sequence ID" value="SHK06937.1"/>
    <property type="molecule type" value="Genomic_DNA"/>
</dbReference>
<reference evidence="2 3" key="1">
    <citation type="submission" date="2016-11" db="EMBL/GenBank/DDBJ databases">
        <authorList>
            <person name="Jaros S."/>
            <person name="Januszkiewicz K."/>
            <person name="Wedrychowicz H."/>
        </authorList>
    </citation>
    <scope>NUCLEOTIDE SEQUENCE [LARGE SCALE GENOMIC DNA]</scope>
    <source>
        <strain evidence="2 3">DSM 3090</strain>
    </source>
</reference>
<keyword evidence="3" id="KW-1185">Reference proteome</keyword>
<evidence type="ECO:0000313" key="2">
    <source>
        <dbReference type="EMBL" id="SHK06937.1"/>
    </source>
</evidence>
<dbReference type="PANTHER" id="PTHR39179">
    <property type="entry name" value="SPORE COAT PROTEIN I"/>
    <property type="match status" value="1"/>
</dbReference>
<gene>
    <name evidence="2" type="ORF">SAMN02745248_01688</name>
</gene>
<proteinExistence type="predicted"/>